<accession>A0ABV6AFQ3</accession>
<dbReference type="Proteomes" id="UP001589692">
    <property type="component" value="Unassembled WGS sequence"/>
</dbReference>
<keyword evidence="2" id="KW-1185">Reference proteome</keyword>
<dbReference type="EMBL" id="JBHMAA010000013">
    <property type="protein sequence ID" value="MFB9949455.1"/>
    <property type="molecule type" value="Genomic_DNA"/>
</dbReference>
<evidence type="ECO:0000313" key="2">
    <source>
        <dbReference type="Proteomes" id="UP001589692"/>
    </source>
</evidence>
<reference evidence="1 2" key="1">
    <citation type="submission" date="2024-09" db="EMBL/GenBank/DDBJ databases">
        <authorList>
            <person name="Sun Q."/>
            <person name="Mori K."/>
        </authorList>
    </citation>
    <scope>NUCLEOTIDE SEQUENCE [LARGE SCALE GENOMIC DNA]</scope>
    <source>
        <strain evidence="1 2">TBRC 4938</strain>
    </source>
</reference>
<dbReference type="RefSeq" id="WP_377260713.1">
    <property type="nucleotide sequence ID" value="NZ_JBHMAA010000013.1"/>
</dbReference>
<name>A0ABV6AFQ3_9HYPH</name>
<gene>
    <name evidence="1" type="ORF">ACFFP0_11385</name>
</gene>
<protein>
    <submittedName>
        <fullName evidence="1">Uncharacterized protein</fullName>
    </submittedName>
</protein>
<sequence>MSLTMSARAGSPFNCDSDTVAYLSEISMAGIFDGKRTPCMFGSANMNGPFIFVTEQSGFRAG</sequence>
<organism evidence="1 2">
    <name type="scientific">Rhizobium puerariae</name>
    <dbReference type="NCBI Taxonomy" id="1585791"/>
    <lineage>
        <taxon>Bacteria</taxon>
        <taxon>Pseudomonadati</taxon>
        <taxon>Pseudomonadota</taxon>
        <taxon>Alphaproteobacteria</taxon>
        <taxon>Hyphomicrobiales</taxon>
        <taxon>Rhizobiaceae</taxon>
        <taxon>Rhizobium/Agrobacterium group</taxon>
        <taxon>Rhizobium</taxon>
    </lineage>
</organism>
<evidence type="ECO:0000313" key="1">
    <source>
        <dbReference type="EMBL" id="MFB9949455.1"/>
    </source>
</evidence>
<proteinExistence type="predicted"/>
<comment type="caution">
    <text evidence="1">The sequence shown here is derived from an EMBL/GenBank/DDBJ whole genome shotgun (WGS) entry which is preliminary data.</text>
</comment>